<dbReference type="PANTHER" id="PTHR35512:SF1">
    <property type="entry name" value="OS11G0550900 PROTEIN"/>
    <property type="match status" value="1"/>
</dbReference>
<gene>
    <name evidence="1" type="ORF">FRACYDRAFT_153929</name>
</gene>
<evidence type="ECO:0000313" key="2">
    <source>
        <dbReference type="Proteomes" id="UP000095751"/>
    </source>
</evidence>
<dbReference type="KEGG" id="fcy:FRACYDRAFT_153929"/>
<reference evidence="1 2" key="1">
    <citation type="submission" date="2016-09" db="EMBL/GenBank/DDBJ databases">
        <title>Extensive genetic diversity and differential bi-allelic expression allows diatom success in the polar Southern Ocean.</title>
        <authorList>
            <consortium name="DOE Joint Genome Institute"/>
            <person name="Mock T."/>
            <person name="Otillar R.P."/>
            <person name="Strauss J."/>
            <person name="Dupont C."/>
            <person name="Frickenhaus S."/>
            <person name="Maumus F."/>
            <person name="Mcmullan M."/>
            <person name="Sanges R."/>
            <person name="Schmutz J."/>
            <person name="Toseland A."/>
            <person name="Valas R."/>
            <person name="Veluchamy A."/>
            <person name="Ward B.J."/>
            <person name="Allen A."/>
            <person name="Barry K."/>
            <person name="Falciatore A."/>
            <person name="Ferrante M."/>
            <person name="Fortunato A.E."/>
            <person name="Gloeckner G."/>
            <person name="Gruber A."/>
            <person name="Hipkin R."/>
            <person name="Janech M."/>
            <person name="Kroth P."/>
            <person name="Leese F."/>
            <person name="Lindquist E."/>
            <person name="Lyon B.R."/>
            <person name="Martin J."/>
            <person name="Mayer C."/>
            <person name="Parker M."/>
            <person name="Quesneville H."/>
            <person name="Raymond J."/>
            <person name="Uhlig C."/>
            <person name="Valentin K.U."/>
            <person name="Worden A.Z."/>
            <person name="Armbrust E.V."/>
            <person name="Bowler C."/>
            <person name="Green B."/>
            <person name="Moulton V."/>
            <person name="Van Oosterhout C."/>
            <person name="Grigoriev I."/>
        </authorList>
    </citation>
    <scope>NUCLEOTIDE SEQUENCE [LARGE SCALE GENOMIC DNA]</scope>
    <source>
        <strain evidence="1 2">CCMP1102</strain>
    </source>
</reference>
<feature type="non-terminal residue" evidence="1">
    <location>
        <position position="108"/>
    </location>
</feature>
<dbReference type="OrthoDB" id="45251at2759"/>
<dbReference type="Proteomes" id="UP000095751">
    <property type="component" value="Unassembled WGS sequence"/>
</dbReference>
<evidence type="ECO:0000313" key="1">
    <source>
        <dbReference type="EMBL" id="OEU20181.1"/>
    </source>
</evidence>
<dbReference type="EMBL" id="KV784355">
    <property type="protein sequence ID" value="OEU20181.1"/>
    <property type="molecule type" value="Genomic_DNA"/>
</dbReference>
<protein>
    <submittedName>
        <fullName evidence="1">Uncharacterized protein</fullName>
    </submittedName>
</protein>
<organism evidence="1 2">
    <name type="scientific">Fragilariopsis cylindrus CCMP1102</name>
    <dbReference type="NCBI Taxonomy" id="635003"/>
    <lineage>
        <taxon>Eukaryota</taxon>
        <taxon>Sar</taxon>
        <taxon>Stramenopiles</taxon>
        <taxon>Ochrophyta</taxon>
        <taxon>Bacillariophyta</taxon>
        <taxon>Bacillariophyceae</taxon>
        <taxon>Bacillariophycidae</taxon>
        <taxon>Bacillariales</taxon>
        <taxon>Bacillariaceae</taxon>
        <taxon>Fragilariopsis</taxon>
    </lineage>
</organism>
<keyword evidence="2" id="KW-1185">Reference proteome</keyword>
<accession>A0A1E7FPU6</accession>
<proteinExistence type="predicted"/>
<sequence length="108" mass="11540">MFDNVSWGEIVIVGSIGIAITGKRDIPKVCHFVGSQLGRVVGLLQGARVRADQFTQHNELKSLQNELRSGLRELDQVKTELAIAASSSGMVGRSLGQTTMSANKKGSS</sequence>
<dbReference type="PANTHER" id="PTHR35512">
    <property type="entry name" value="OS11G0550900 PROTEIN"/>
    <property type="match status" value="1"/>
</dbReference>
<dbReference type="AlphaFoldDB" id="A0A1E7FPU6"/>
<dbReference type="InParanoid" id="A0A1E7FPU6"/>
<name>A0A1E7FPU6_9STRA</name>